<dbReference type="PIRSF" id="PIRSF007949">
    <property type="entry name" value="VPS16"/>
    <property type="match status" value="1"/>
</dbReference>
<dbReference type="InterPro" id="IPR006925">
    <property type="entry name" value="Vps16_C"/>
</dbReference>
<protein>
    <submittedName>
        <fullName evidence="4">Putative vacuolar protein sorting complex subunit</fullName>
    </submittedName>
</protein>
<name>A0A0N1I839_LEPSE</name>
<dbReference type="Pfam" id="PF04841">
    <property type="entry name" value="Vps16_N"/>
    <property type="match status" value="1"/>
</dbReference>
<feature type="domain" description="Vps16 N-terminal" evidence="3">
    <location>
        <begin position="8"/>
        <end position="203"/>
    </location>
</feature>
<dbReference type="GO" id="GO:0005768">
    <property type="term" value="C:endosome"/>
    <property type="evidence" value="ECO:0007669"/>
    <property type="project" value="TreeGrafter"/>
</dbReference>
<feature type="domain" description="Vps16 C-terminal" evidence="2">
    <location>
        <begin position="311"/>
        <end position="439"/>
    </location>
</feature>
<dbReference type="GO" id="GO:0003779">
    <property type="term" value="F:actin binding"/>
    <property type="evidence" value="ECO:0007669"/>
    <property type="project" value="TreeGrafter"/>
</dbReference>
<gene>
    <name evidence="4" type="ORF">ABL78_0918</name>
</gene>
<evidence type="ECO:0000313" key="5">
    <source>
        <dbReference type="Proteomes" id="UP000038009"/>
    </source>
</evidence>
<dbReference type="Gene3D" id="1.10.150.780">
    <property type="entry name" value="Vps16, C-terminal region"/>
    <property type="match status" value="1"/>
</dbReference>
<dbReference type="Pfam" id="PF04840">
    <property type="entry name" value="Vps16_C"/>
    <property type="match status" value="2"/>
</dbReference>
<dbReference type="GO" id="GO:0042144">
    <property type="term" value="P:vacuole fusion, non-autophagic"/>
    <property type="evidence" value="ECO:0007669"/>
    <property type="project" value="TreeGrafter"/>
</dbReference>
<evidence type="ECO:0000256" key="1">
    <source>
        <dbReference type="ARBA" id="ARBA00009250"/>
    </source>
</evidence>
<evidence type="ECO:0000259" key="2">
    <source>
        <dbReference type="Pfam" id="PF04840"/>
    </source>
</evidence>
<dbReference type="AlphaFoldDB" id="A0A0N1I839"/>
<dbReference type="PANTHER" id="PTHR12811">
    <property type="entry name" value="VACUOLAR PROTEIN SORTING VPS16"/>
    <property type="match status" value="1"/>
</dbReference>
<keyword evidence="5" id="KW-1185">Reference proteome</keyword>
<dbReference type="InterPro" id="IPR006926">
    <property type="entry name" value="Vps16_N"/>
</dbReference>
<dbReference type="EMBL" id="LJSK01000013">
    <property type="protein sequence ID" value="KPI89950.1"/>
    <property type="molecule type" value="Genomic_DNA"/>
</dbReference>
<sequence length="684" mass="75849">MLGMCRSPDGRTIAFIMSDGALYLTSSTFSDISLLRRTGVTAADFKQLTWCGDHCVVVVQRVKYSGFEEENDGTCTALLVNADAPDIADNISDLPYDMCLLMESDGVWALSKDSLYFLQEVPLPVQRVFSVGSRAPAAMLLNTYDEFMTGNASAVRMLQSLEQQTGALMDAVADCVAAAGFEFDMAQQKRLLRIAAFGRTFCSVCDLGAFVSMSKRLRVRNHLRFESIGMILTDRQLTCLGEERLLQRLALCKEHQVAFCVADALGLDVKPTMINWAMSKLTSAVTRGKDEEKGAARQIVKKLKACSFNGFAELAQQAKIAGCGAAALMLLDAEASPGKQIPMLLSIGEADVALKRAMSSADADLLFTVILHLIRMRGSGVITTLAMHRASRDLLLQYVGMCEGNQDLMVEYFNKNPRIQTYFHLRSFFQEETRLSNALAQSVENADWEMLQECKSVDIQAAILSTKKAVEQSPRPQPATTAFSPIVGGVVPFPLSMVEERYLQLQSKLIEEQTQLMKELNDCRFLQASAADTIRFAIEHGRASIAQRLKSDFCIPEKMYQRCMLSAYLSTGQWDLIDSMSGATSNKKTLLDGEAYVVALLSYKRPQQAKQYIPRIPQIEARMEYYVLCGDWFSAAAECKRNNDPDLLGQLKERAKGNADVLLQVEEGWKTSAQTTGINFPKFF</sequence>
<dbReference type="GO" id="GO:0006886">
    <property type="term" value="P:intracellular protein transport"/>
    <property type="evidence" value="ECO:0007669"/>
    <property type="project" value="InterPro"/>
</dbReference>
<accession>A0A0N1I839</accession>
<evidence type="ECO:0000313" key="4">
    <source>
        <dbReference type="EMBL" id="KPI89950.1"/>
    </source>
</evidence>
<reference evidence="4 5" key="1">
    <citation type="journal article" date="2015" name="PLoS Pathog.">
        <title>Leptomonas seymouri: Adaptations to the Dixenous Life Cycle Analyzed by Genome Sequencing, Transcriptome Profiling and Co-infection with Leishmania donovani.</title>
        <authorList>
            <person name="Kraeva N."/>
            <person name="Butenko A."/>
            <person name="Hlavacova J."/>
            <person name="Kostygov A."/>
            <person name="Myskova J."/>
            <person name="Grybchuk D."/>
            <person name="Lestinova T."/>
            <person name="Votypka J."/>
            <person name="Volf P."/>
            <person name="Opperdoes F."/>
            <person name="Flegontov P."/>
            <person name="Lukes J."/>
            <person name="Yurchenko V."/>
        </authorList>
    </citation>
    <scope>NUCLEOTIDE SEQUENCE [LARGE SCALE GENOMIC DNA]</scope>
    <source>
        <strain evidence="4 5">ATCC 30220</strain>
    </source>
</reference>
<feature type="domain" description="Vps16 C-terminal" evidence="2">
    <location>
        <begin position="497"/>
        <end position="662"/>
    </location>
</feature>
<dbReference type="GO" id="GO:0005765">
    <property type="term" value="C:lysosomal membrane"/>
    <property type="evidence" value="ECO:0007669"/>
    <property type="project" value="TreeGrafter"/>
</dbReference>
<comment type="similarity">
    <text evidence="1">Belongs to the VPS16 family.</text>
</comment>
<dbReference type="Proteomes" id="UP000038009">
    <property type="component" value="Unassembled WGS sequence"/>
</dbReference>
<dbReference type="GO" id="GO:0030897">
    <property type="term" value="C:HOPS complex"/>
    <property type="evidence" value="ECO:0007669"/>
    <property type="project" value="TreeGrafter"/>
</dbReference>
<organism evidence="4 5">
    <name type="scientific">Leptomonas seymouri</name>
    <dbReference type="NCBI Taxonomy" id="5684"/>
    <lineage>
        <taxon>Eukaryota</taxon>
        <taxon>Discoba</taxon>
        <taxon>Euglenozoa</taxon>
        <taxon>Kinetoplastea</taxon>
        <taxon>Metakinetoplastina</taxon>
        <taxon>Trypanosomatida</taxon>
        <taxon>Trypanosomatidae</taxon>
        <taxon>Leishmaniinae</taxon>
        <taxon>Leptomonas</taxon>
    </lineage>
</organism>
<dbReference type="VEuPathDB" id="TriTrypDB:Lsey_0013_0150"/>
<dbReference type="InterPro" id="IPR016534">
    <property type="entry name" value="VPS16"/>
</dbReference>
<dbReference type="InterPro" id="IPR038132">
    <property type="entry name" value="Vps16_C_sf"/>
</dbReference>
<dbReference type="PANTHER" id="PTHR12811:SF0">
    <property type="entry name" value="VACUOLAR PROTEIN SORTING-ASSOCIATED PROTEIN 16 HOMOLOG"/>
    <property type="match status" value="1"/>
</dbReference>
<comment type="caution">
    <text evidence="4">The sequence shown here is derived from an EMBL/GenBank/DDBJ whole genome shotgun (WGS) entry which is preliminary data.</text>
</comment>
<proteinExistence type="inferred from homology"/>
<dbReference type="OrthoDB" id="1792at2759"/>
<dbReference type="GO" id="GO:0016197">
    <property type="term" value="P:endosomal transport"/>
    <property type="evidence" value="ECO:0007669"/>
    <property type="project" value="TreeGrafter"/>
</dbReference>
<evidence type="ECO:0000259" key="3">
    <source>
        <dbReference type="Pfam" id="PF04841"/>
    </source>
</evidence>
<dbReference type="OMA" id="WCGDDCL"/>